<evidence type="ECO:0000313" key="2">
    <source>
        <dbReference type="Proteomes" id="UP001163223"/>
    </source>
</evidence>
<organism evidence="1 2">
    <name type="scientific">Antarcticirhabdus aurantiaca</name>
    <dbReference type="NCBI Taxonomy" id="2606717"/>
    <lineage>
        <taxon>Bacteria</taxon>
        <taxon>Pseudomonadati</taxon>
        <taxon>Pseudomonadota</taxon>
        <taxon>Alphaproteobacteria</taxon>
        <taxon>Hyphomicrobiales</taxon>
        <taxon>Aurantimonadaceae</taxon>
        <taxon>Antarcticirhabdus</taxon>
    </lineage>
</organism>
<keyword evidence="1" id="KW-0547">Nucleotide-binding</keyword>
<dbReference type="EMBL" id="CP113520">
    <property type="protein sequence ID" value="WAJ31319.1"/>
    <property type="molecule type" value="Genomic_DNA"/>
</dbReference>
<keyword evidence="2" id="KW-1185">Reference proteome</keyword>
<evidence type="ECO:0000313" key="1">
    <source>
        <dbReference type="EMBL" id="WAJ31319.1"/>
    </source>
</evidence>
<protein>
    <submittedName>
        <fullName evidence="1">Heme ABC transporter ATP-binding protein</fullName>
    </submittedName>
</protein>
<name>A0ACD4NWP3_9HYPH</name>
<proteinExistence type="predicted"/>
<accession>A0ACD4NWP3</accession>
<dbReference type="Proteomes" id="UP001163223">
    <property type="component" value="Chromosome"/>
</dbReference>
<keyword evidence="1" id="KW-0067">ATP-binding</keyword>
<sequence>MLDAVDCSVSLGGAPVLSGVTIRLGPGEVVAVVGANGAGKSTLLRLLAGEIAPSAGAARLDGRPLSTLHPRALARRRAVMSQASQLAFSFTAAEIVAFGAEAGGAPRRRGEELARRALARVDLAGFENRPVSTLSGGQAQRVHLARALAQVEAAEGDGDGGVPRFLLLDEPTASLDLRHQLHALGVARAMAARGLGVLAILHDLNLAIRAADRIVALAGGRIVADGAPAEVVDDGFVARVYGLALPVGRAPAPGIPFILPQSAPPSAPA</sequence>
<gene>
    <name evidence="1" type="ORF">OXU80_01515</name>
</gene>
<reference evidence="1" key="1">
    <citation type="submission" date="2022-11" db="EMBL/GenBank/DDBJ databases">
        <title>beta-Carotene-producing bacterium, Jeongeuplla avenae sp. nov., alleviates the salt stress of Arabidopsis seedlings.</title>
        <authorList>
            <person name="Jiang L."/>
            <person name="Lee J."/>
        </authorList>
    </citation>
    <scope>NUCLEOTIDE SEQUENCE</scope>
    <source>
        <strain evidence="1">DY_R2A_6</strain>
    </source>
</reference>